<evidence type="ECO:0000313" key="2">
    <source>
        <dbReference type="EMBL" id="MCA9391681.1"/>
    </source>
</evidence>
<evidence type="ECO:0008006" key="4">
    <source>
        <dbReference type="Google" id="ProtNLM"/>
    </source>
</evidence>
<evidence type="ECO:0000313" key="3">
    <source>
        <dbReference type="Proteomes" id="UP000751518"/>
    </source>
</evidence>
<keyword evidence="1" id="KW-0472">Membrane</keyword>
<dbReference type="AlphaFoldDB" id="A0A955LJV8"/>
<protein>
    <recommendedName>
        <fullName evidence="4">DoxX family protein</fullName>
    </recommendedName>
</protein>
<name>A0A955LJV8_UNCKA</name>
<gene>
    <name evidence="2" type="ORF">KC614_00560</name>
</gene>
<feature type="transmembrane region" description="Helical" evidence="1">
    <location>
        <begin position="125"/>
        <end position="146"/>
    </location>
</feature>
<organism evidence="2 3">
    <name type="scientific">candidate division WWE3 bacterium</name>
    <dbReference type="NCBI Taxonomy" id="2053526"/>
    <lineage>
        <taxon>Bacteria</taxon>
        <taxon>Katanobacteria</taxon>
    </lineage>
</organism>
<keyword evidence="1" id="KW-1133">Transmembrane helix</keyword>
<comment type="caution">
    <text evidence="2">The sequence shown here is derived from an EMBL/GenBank/DDBJ whole genome shotgun (WGS) entry which is preliminary data.</text>
</comment>
<dbReference type="Proteomes" id="UP000751518">
    <property type="component" value="Unassembled WGS sequence"/>
</dbReference>
<reference evidence="2" key="2">
    <citation type="journal article" date="2021" name="Microbiome">
        <title>Successional dynamics and alternative stable states in a saline activated sludge microbial community over 9 years.</title>
        <authorList>
            <person name="Wang Y."/>
            <person name="Ye J."/>
            <person name="Ju F."/>
            <person name="Liu L."/>
            <person name="Boyd J.A."/>
            <person name="Deng Y."/>
            <person name="Parks D.H."/>
            <person name="Jiang X."/>
            <person name="Yin X."/>
            <person name="Woodcroft B.J."/>
            <person name="Tyson G.W."/>
            <person name="Hugenholtz P."/>
            <person name="Polz M.F."/>
            <person name="Zhang T."/>
        </authorList>
    </citation>
    <scope>NUCLEOTIDE SEQUENCE</scope>
    <source>
        <strain evidence="2">HKST-UBA03</strain>
    </source>
</reference>
<accession>A0A955LJV8</accession>
<reference evidence="2" key="1">
    <citation type="submission" date="2020-04" db="EMBL/GenBank/DDBJ databases">
        <authorList>
            <person name="Zhang T."/>
        </authorList>
    </citation>
    <scope>NUCLEOTIDE SEQUENCE</scope>
    <source>
        <strain evidence="2">HKST-UBA03</strain>
    </source>
</reference>
<keyword evidence="1" id="KW-0812">Transmembrane</keyword>
<evidence type="ECO:0000256" key="1">
    <source>
        <dbReference type="SAM" id="Phobius"/>
    </source>
</evidence>
<proteinExistence type="predicted"/>
<sequence>MSEQSAWRLLAILRITLGFIFLWTFLDKMFGLGFATSPNKSWLVGVSPTGGFLTYGTNGVFADIFKSLSGLVIVDYLFVLGMFGVGSALTLGIGMQIATVSGVLLILLIYLSRFPPANNPLVDEHLIYILCLLILYVSRAGEYWGLGKWWTSTKIVRRFPILG</sequence>
<feature type="transmembrane region" description="Helical" evidence="1">
    <location>
        <begin position="77"/>
        <end position="110"/>
    </location>
</feature>
<feature type="transmembrane region" description="Helical" evidence="1">
    <location>
        <begin position="7"/>
        <end position="26"/>
    </location>
</feature>
<dbReference type="EMBL" id="JAGQKZ010000002">
    <property type="protein sequence ID" value="MCA9391681.1"/>
    <property type="molecule type" value="Genomic_DNA"/>
</dbReference>